<feature type="domain" description="Copper amine oxidase-like N-terminal" evidence="2">
    <location>
        <begin position="340"/>
        <end position="443"/>
    </location>
</feature>
<feature type="domain" description="SGNH hydrolase-type esterase" evidence="3">
    <location>
        <begin position="59"/>
        <end position="303"/>
    </location>
</feature>
<evidence type="ECO:0000259" key="2">
    <source>
        <dbReference type="Pfam" id="PF07833"/>
    </source>
</evidence>
<dbReference type="InterPro" id="IPR036582">
    <property type="entry name" value="Mao_N_sf"/>
</dbReference>
<accession>A0A7W5G9E9</accession>
<dbReference type="PANTHER" id="PTHR30383:SF5">
    <property type="entry name" value="SGNH HYDROLASE-TYPE ESTERASE DOMAIN-CONTAINING PROTEIN"/>
    <property type="match status" value="1"/>
</dbReference>
<dbReference type="EMBL" id="JACHXW010000002">
    <property type="protein sequence ID" value="MBB3150897.1"/>
    <property type="molecule type" value="Genomic_DNA"/>
</dbReference>
<sequence>MYSKLRKVAIQPAASVIIALLIVSTFVFQPLIGPTVRAESASPSSMAAPATTNTYRIVAVGDSLTAGYEHGFTEQSIPYGYVEHVYEQALFHGYRAEYSNYGLLGLRTAGLKRWMDAIVKGSDINGDDIQKALPDPRTERLFAESPLLRSALTKADLILLTIGGNDMYAVLEKLEKGADPADAAVSLSSALSGYETELESALRLMLRLQPKAQIVIADQYLPIPKPIRLGALVFPLYPEADRLFLEASVKQLRERLNLIVQRLTKDGYQVKVANAAAAFVDNELRYTSIEDGDIHPSGAGYAAMGKAFSKAIWGDYREVKAAGQEQPIHIVIDGEELLGTSGSRIVKNYTYLPLRSVAEAMGASVKWNASKRTASIKLANRTVDIAAGSAAIMVNGTARSLEAPPAFIDNFGKSPTLYVPLAALSAGLQFQVIYRGTLKTVFINK</sequence>
<evidence type="ECO:0000313" key="4">
    <source>
        <dbReference type="EMBL" id="MBB3150897.1"/>
    </source>
</evidence>
<dbReference type="Proteomes" id="UP000518605">
    <property type="component" value="Unassembled WGS sequence"/>
</dbReference>
<comment type="caution">
    <text evidence="4">The sequence shown here is derived from an EMBL/GenBank/DDBJ whole genome shotgun (WGS) entry which is preliminary data.</text>
</comment>
<keyword evidence="1" id="KW-0812">Transmembrane</keyword>
<evidence type="ECO:0000256" key="1">
    <source>
        <dbReference type="SAM" id="Phobius"/>
    </source>
</evidence>
<gene>
    <name evidence="4" type="ORF">FHS16_000931</name>
</gene>
<dbReference type="Gene3D" id="3.30.457.10">
    <property type="entry name" value="Copper amine oxidase-like, N-terminal domain"/>
    <property type="match status" value="1"/>
</dbReference>
<reference evidence="4 5" key="1">
    <citation type="submission" date="2020-08" db="EMBL/GenBank/DDBJ databases">
        <title>Genomic Encyclopedia of Type Strains, Phase III (KMG-III): the genomes of soil and plant-associated and newly described type strains.</title>
        <authorList>
            <person name="Whitman W."/>
        </authorList>
    </citation>
    <scope>NUCLEOTIDE SEQUENCE [LARGE SCALE GENOMIC DNA]</scope>
    <source>
        <strain evidence="4 5">CECT 8234</strain>
    </source>
</reference>
<dbReference type="RefSeq" id="WP_183559293.1">
    <property type="nucleotide sequence ID" value="NZ_CBCSLB010000009.1"/>
</dbReference>
<dbReference type="InterPro" id="IPR051532">
    <property type="entry name" value="Ester_Hydrolysis_Enzymes"/>
</dbReference>
<organism evidence="4 5">
    <name type="scientific">Paenibacillus endophyticus</name>
    <dbReference type="NCBI Taxonomy" id="1294268"/>
    <lineage>
        <taxon>Bacteria</taxon>
        <taxon>Bacillati</taxon>
        <taxon>Bacillota</taxon>
        <taxon>Bacilli</taxon>
        <taxon>Bacillales</taxon>
        <taxon>Paenibacillaceae</taxon>
        <taxon>Paenibacillus</taxon>
    </lineage>
</organism>
<dbReference type="InterPro" id="IPR012854">
    <property type="entry name" value="Cu_amine_oxidase-like_N"/>
</dbReference>
<dbReference type="AlphaFoldDB" id="A0A7W5G9E9"/>
<dbReference type="InterPro" id="IPR013830">
    <property type="entry name" value="SGNH_hydro"/>
</dbReference>
<proteinExistence type="predicted"/>
<keyword evidence="1" id="KW-0472">Membrane</keyword>
<dbReference type="InterPro" id="IPR036514">
    <property type="entry name" value="SGNH_hydro_sf"/>
</dbReference>
<dbReference type="Pfam" id="PF07833">
    <property type="entry name" value="Cu_amine_oxidN1"/>
    <property type="match status" value="1"/>
</dbReference>
<dbReference type="Pfam" id="PF13472">
    <property type="entry name" value="Lipase_GDSL_2"/>
    <property type="match status" value="1"/>
</dbReference>
<name>A0A7W5G9E9_9BACL</name>
<feature type="transmembrane region" description="Helical" evidence="1">
    <location>
        <begin position="12"/>
        <end position="32"/>
    </location>
</feature>
<dbReference type="PANTHER" id="PTHR30383">
    <property type="entry name" value="THIOESTERASE 1/PROTEASE 1/LYSOPHOSPHOLIPASE L1"/>
    <property type="match status" value="1"/>
</dbReference>
<keyword evidence="1" id="KW-1133">Transmembrane helix</keyword>
<protein>
    <submittedName>
        <fullName evidence="4">Lysophospholipase L1-like esterase</fullName>
    </submittedName>
</protein>
<keyword evidence="5" id="KW-1185">Reference proteome</keyword>
<dbReference type="Gene3D" id="3.40.50.1110">
    <property type="entry name" value="SGNH hydrolase"/>
    <property type="match status" value="1"/>
</dbReference>
<dbReference type="SUPFAM" id="SSF55383">
    <property type="entry name" value="Copper amine oxidase, domain N"/>
    <property type="match status" value="1"/>
</dbReference>
<dbReference type="SUPFAM" id="SSF52266">
    <property type="entry name" value="SGNH hydrolase"/>
    <property type="match status" value="1"/>
</dbReference>
<evidence type="ECO:0000259" key="3">
    <source>
        <dbReference type="Pfam" id="PF13472"/>
    </source>
</evidence>
<dbReference type="GO" id="GO:0004622">
    <property type="term" value="F:phosphatidylcholine lysophospholipase activity"/>
    <property type="evidence" value="ECO:0007669"/>
    <property type="project" value="TreeGrafter"/>
</dbReference>
<evidence type="ECO:0000313" key="5">
    <source>
        <dbReference type="Proteomes" id="UP000518605"/>
    </source>
</evidence>